<comment type="caution">
    <text evidence="2">The sequence shown here is derived from an EMBL/GenBank/DDBJ whole genome shotgun (WGS) entry which is preliminary data.</text>
</comment>
<evidence type="ECO:0000256" key="1">
    <source>
        <dbReference type="SAM" id="MobiDB-lite"/>
    </source>
</evidence>
<accession>A0AAV4E1H3</accession>
<evidence type="ECO:0000313" key="2">
    <source>
        <dbReference type="EMBL" id="GFO50427.1"/>
    </source>
</evidence>
<dbReference type="Proteomes" id="UP000735302">
    <property type="component" value="Unassembled WGS sequence"/>
</dbReference>
<dbReference type="AlphaFoldDB" id="A0AAV4E1H3"/>
<sequence>MAVNPISDITVFGREGKPSSSPAIKQVVLSFNLEETGSPKGSPIQASDPESATFRPRGAMAALSVGLRSQREWSHKGERRRD</sequence>
<name>A0AAV4E1H3_9GAST</name>
<feature type="region of interest" description="Disordered" evidence="1">
    <location>
        <begin position="35"/>
        <end position="54"/>
    </location>
</feature>
<gene>
    <name evidence="2" type="ORF">PoB_007693200</name>
</gene>
<protein>
    <submittedName>
        <fullName evidence="2">Uncharacterized protein</fullName>
    </submittedName>
</protein>
<evidence type="ECO:0000313" key="3">
    <source>
        <dbReference type="Proteomes" id="UP000735302"/>
    </source>
</evidence>
<feature type="region of interest" description="Disordered" evidence="1">
    <location>
        <begin position="1"/>
        <end position="21"/>
    </location>
</feature>
<organism evidence="2 3">
    <name type="scientific">Plakobranchus ocellatus</name>
    <dbReference type="NCBI Taxonomy" id="259542"/>
    <lineage>
        <taxon>Eukaryota</taxon>
        <taxon>Metazoa</taxon>
        <taxon>Spiralia</taxon>
        <taxon>Lophotrochozoa</taxon>
        <taxon>Mollusca</taxon>
        <taxon>Gastropoda</taxon>
        <taxon>Heterobranchia</taxon>
        <taxon>Euthyneura</taxon>
        <taxon>Panpulmonata</taxon>
        <taxon>Sacoglossa</taxon>
        <taxon>Placobranchoidea</taxon>
        <taxon>Plakobranchidae</taxon>
        <taxon>Plakobranchus</taxon>
    </lineage>
</organism>
<proteinExistence type="predicted"/>
<reference evidence="2 3" key="1">
    <citation type="journal article" date="2021" name="Elife">
        <title>Chloroplast acquisition without the gene transfer in kleptoplastic sea slugs, Plakobranchus ocellatus.</title>
        <authorList>
            <person name="Maeda T."/>
            <person name="Takahashi S."/>
            <person name="Yoshida T."/>
            <person name="Shimamura S."/>
            <person name="Takaki Y."/>
            <person name="Nagai Y."/>
            <person name="Toyoda A."/>
            <person name="Suzuki Y."/>
            <person name="Arimoto A."/>
            <person name="Ishii H."/>
            <person name="Satoh N."/>
            <person name="Nishiyama T."/>
            <person name="Hasebe M."/>
            <person name="Maruyama T."/>
            <person name="Minagawa J."/>
            <person name="Obokata J."/>
            <person name="Shigenobu S."/>
        </authorList>
    </citation>
    <scope>NUCLEOTIDE SEQUENCE [LARGE SCALE GENOMIC DNA]</scope>
</reference>
<dbReference type="EMBL" id="BLXT01008609">
    <property type="protein sequence ID" value="GFO50427.1"/>
    <property type="molecule type" value="Genomic_DNA"/>
</dbReference>
<keyword evidence="3" id="KW-1185">Reference proteome</keyword>